<keyword evidence="6" id="KW-1185">Reference proteome</keyword>
<dbReference type="SUPFAM" id="SSF51569">
    <property type="entry name" value="Aldolase"/>
    <property type="match status" value="1"/>
</dbReference>
<feature type="active site" description="Proton donor/acceptor" evidence="3">
    <location>
        <position position="140"/>
    </location>
</feature>
<dbReference type="PANTHER" id="PTHR12128">
    <property type="entry name" value="DIHYDRODIPICOLINATE SYNTHASE"/>
    <property type="match status" value="1"/>
</dbReference>
<dbReference type="EMBL" id="CABPRZ010000019">
    <property type="protein sequence ID" value="VVE39685.1"/>
    <property type="molecule type" value="Genomic_DNA"/>
</dbReference>
<dbReference type="RefSeq" id="WP_150698791.1">
    <property type="nucleotide sequence ID" value="NZ_CABPRZ010000019.1"/>
</dbReference>
<dbReference type="GO" id="GO:0008840">
    <property type="term" value="F:4-hydroxy-tetrahydrodipicolinate synthase activity"/>
    <property type="evidence" value="ECO:0007669"/>
    <property type="project" value="TreeGrafter"/>
</dbReference>
<dbReference type="PIRSF" id="PIRSF001365">
    <property type="entry name" value="DHDPS"/>
    <property type="match status" value="1"/>
</dbReference>
<protein>
    <submittedName>
        <fullName evidence="5">Dihydrodipicolinate synthase family protein</fullName>
    </submittedName>
</protein>
<evidence type="ECO:0000256" key="3">
    <source>
        <dbReference type="PIRSR" id="PIRSR001365-1"/>
    </source>
</evidence>
<evidence type="ECO:0000256" key="1">
    <source>
        <dbReference type="ARBA" id="ARBA00023239"/>
    </source>
</evidence>
<organism evidence="5 6">
    <name type="scientific">Pandoraea terrae</name>
    <dbReference type="NCBI Taxonomy" id="1537710"/>
    <lineage>
        <taxon>Bacteria</taxon>
        <taxon>Pseudomonadati</taxon>
        <taxon>Pseudomonadota</taxon>
        <taxon>Betaproteobacteria</taxon>
        <taxon>Burkholderiales</taxon>
        <taxon>Burkholderiaceae</taxon>
        <taxon>Pandoraea</taxon>
    </lineage>
</organism>
<keyword evidence="1 2" id="KW-0456">Lyase</keyword>
<dbReference type="Pfam" id="PF00701">
    <property type="entry name" value="DHDPS"/>
    <property type="match status" value="1"/>
</dbReference>
<dbReference type="PANTHER" id="PTHR12128:SF67">
    <property type="entry name" value="BLR3884 PROTEIN"/>
    <property type="match status" value="1"/>
</dbReference>
<evidence type="ECO:0000313" key="5">
    <source>
        <dbReference type="EMBL" id="VVE39685.1"/>
    </source>
</evidence>
<dbReference type="PRINTS" id="PR00146">
    <property type="entry name" value="DHPICSNTHASE"/>
</dbReference>
<feature type="binding site" evidence="4">
    <location>
        <position position="211"/>
    </location>
    <ligand>
        <name>pyruvate</name>
        <dbReference type="ChEBI" id="CHEBI:15361"/>
    </ligand>
</feature>
<evidence type="ECO:0000256" key="2">
    <source>
        <dbReference type="PIRNR" id="PIRNR001365"/>
    </source>
</evidence>
<dbReference type="SMART" id="SM01130">
    <property type="entry name" value="DHDPS"/>
    <property type="match status" value="1"/>
</dbReference>
<dbReference type="Proteomes" id="UP000414233">
    <property type="component" value="Unassembled WGS sequence"/>
</dbReference>
<dbReference type="OrthoDB" id="9816489at2"/>
<evidence type="ECO:0000256" key="4">
    <source>
        <dbReference type="PIRSR" id="PIRSR001365-2"/>
    </source>
</evidence>
<name>A0A5E4XUB8_9BURK</name>
<evidence type="ECO:0000313" key="6">
    <source>
        <dbReference type="Proteomes" id="UP000414233"/>
    </source>
</evidence>
<dbReference type="InterPro" id="IPR013785">
    <property type="entry name" value="Aldolase_TIM"/>
</dbReference>
<comment type="similarity">
    <text evidence="2">Belongs to the DapA family.</text>
</comment>
<accession>A0A5E4XUB8</accession>
<reference evidence="5 6" key="1">
    <citation type="submission" date="2019-08" db="EMBL/GenBank/DDBJ databases">
        <authorList>
            <person name="Peeters C."/>
        </authorList>
    </citation>
    <scope>NUCLEOTIDE SEQUENCE [LARGE SCALE GENOMIC DNA]</scope>
    <source>
        <strain evidence="5 6">LMG 30175</strain>
    </source>
</reference>
<gene>
    <name evidence="5" type="ORF">PTE30175_03991</name>
</gene>
<sequence>MSHTYERRVFAPVITPFKGSLAIDTPRFAAFCRWLIGQGAGLAVFGTNSEANSLSLAERRELLDYLIQDGIDPFRLLPGTGACALPDAIELTAHAAKLNCYGVLMLPPFYYTSISDDGLFRYYAEVIEAVGSSRLRVFLYHIPQFTGVPISHALIERLVAAYPRTVVGIKDSSGDWSNTETMLQRFPGFQIFPASEALLERALPLGAAGCISATANIQPGGIATLLHEWGTPGDAGRQARVSAIRAVAQRQPMIAALKHVVAHFTLDAAWRTVRPPLTCLGDAEGAALIAQLTALDFSMPAAERLSAVCRQPRDCAAAASAPAPGC</sequence>
<feature type="active site" description="Schiff-base intermediate with substrate" evidence="3">
    <location>
        <position position="170"/>
    </location>
</feature>
<dbReference type="Gene3D" id="3.20.20.70">
    <property type="entry name" value="Aldolase class I"/>
    <property type="match status" value="1"/>
</dbReference>
<dbReference type="InterPro" id="IPR002220">
    <property type="entry name" value="DapA-like"/>
</dbReference>
<dbReference type="AlphaFoldDB" id="A0A5E4XUB8"/>
<proteinExistence type="inferred from homology"/>
<dbReference type="CDD" id="cd00408">
    <property type="entry name" value="DHDPS-like"/>
    <property type="match status" value="1"/>
</dbReference>